<dbReference type="SUPFAM" id="SSF55781">
    <property type="entry name" value="GAF domain-like"/>
    <property type="match status" value="1"/>
</dbReference>
<dbReference type="GO" id="GO:0003700">
    <property type="term" value="F:DNA-binding transcription factor activity"/>
    <property type="evidence" value="ECO:0007669"/>
    <property type="project" value="TreeGrafter"/>
</dbReference>
<keyword evidence="3" id="KW-0804">Transcription</keyword>
<evidence type="ECO:0000259" key="5">
    <source>
        <dbReference type="PROSITE" id="PS51078"/>
    </source>
</evidence>
<dbReference type="PANTHER" id="PTHR30136:SF35">
    <property type="entry name" value="HTH-TYPE TRANSCRIPTIONAL REGULATOR RV1719"/>
    <property type="match status" value="1"/>
</dbReference>
<dbReference type="InterPro" id="IPR014757">
    <property type="entry name" value="Tscrpt_reg_IclR_C"/>
</dbReference>
<evidence type="ECO:0000256" key="2">
    <source>
        <dbReference type="ARBA" id="ARBA00023125"/>
    </source>
</evidence>
<dbReference type="GeneID" id="301842217"/>
<evidence type="ECO:0000259" key="4">
    <source>
        <dbReference type="PROSITE" id="PS51077"/>
    </source>
</evidence>
<dbReference type="InterPro" id="IPR005471">
    <property type="entry name" value="Tscrpt_reg_IclR_N"/>
</dbReference>
<dbReference type="SUPFAM" id="SSF46785">
    <property type="entry name" value="Winged helix' DNA-binding domain"/>
    <property type="match status" value="1"/>
</dbReference>
<feature type="domain" description="IclR-ED" evidence="5">
    <location>
        <begin position="70"/>
        <end position="252"/>
    </location>
</feature>
<dbReference type="GO" id="GO:0003677">
    <property type="term" value="F:DNA binding"/>
    <property type="evidence" value="ECO:0007669"/>
    <property type="project" value="UniProtKB-KW"/>
</dbReference>
<comment type="caution">
    <text evidence="6">The sequence shown here is derived from an EMBL/GenBank/DDBJ whole genome shotgun (WGS) entry which is preliminary data.</text>
</comment>
<name>A0A3N2GQ05_9PSEU</name>
<dbReference type="InterPro" id="IPR036390">
    <property type="entry name" value="WH_DNA-bd_sf"/>
</dbReference>
<dbReference type="Pfam" id="PF09339">
    <property type="entry name" value="HTH_IclR"/>
    <property type="match status" value="1"/>
</dbReference>
<dbReference type="Gene3D" id="3.30.450.40">
    <property type="match status" value="1"/>
</dbReference>
<dbReference type="Gene3D" id="1.10.10.10">
    <property type="entry name" value="Winged helix-like DNA-binding domain superfamily/Winged helix DNA-binding domain"/>
    <property type="match status" value="1"/>
</dbReference>
<keyword evidence="7" id="KW-1185">Reference proteome</keyword>
<proteinExistence type="predicted"/>
<evidence type="ECO:0000256" key="1">
    <source>
        <dbReference type="ARBA" id="ARBA00023015"/>
    </source>
</evidence>
<feature type="domain" description="HTH iclR-type" evidence="4">
    <location>
        <begin position="9"/>
        <end position="69"/>
    </location>
</feature>
<reference evidence="6 7" key="1">
    <citation type="submission" date="2018-11" db="EMBL/GenBank/DDBJ databases">
        <title>Sequencing the genomes of 1000 actinobacteria strains.</title>
        <authorList>
            <person name="Klenk H.-P."/>
        </authorList>
    </citation>
    <scope>NUCLEOTIDE SEQUENCE [LARGE SCALE GENOMIC DNA]</scope>
    <source>
        <strain evidence="6 7">DSM 44348</strain>
    </source>
</reference>
<dbReference type="PROSITE" id="PS51078">
    <property type="entry name" value="ICLR_ED"/>
    <property type="match status" value="1"/>
</dbReference>
<evidence type="ECO:0000313" key="7">
    <source>
        <dbReference type="Proteomes" id="UP000274843"/>
    </source>
</evidence>
<dbReference type="EMBL" id="RKHY01000001">
    <property type="protein sequence ID" value="ROS38470.1"/>
    <property type="molecule type" value="Genomic_DNA"/>
</dbReference>
<organism evidence="6 7">
    <name type="scientific">Amycolatopsis thermoflava</name>
    <dbReference type="NCBI Taxonomy" id="84480"/>
    <lineage>
        <taxon>Bacteria</taxon>
        <taxon>Bacillati</taxon>
        <taxon>Actinomycetota</taxon>
        <taxon>Actinomycetes</taxon>
        <taxon>Pseudonocardiales</taxon>
        <taxon>Pseudonocardiaceae</taxon>
        <taxon>Amycolatopsis</taxon>
        <taxon>Amycolatopsis methanolica group</taxon>
    </lineage>
</organism>
<dbReference type="Proteomes" id="UP000274843">
    <property type="component" value="Unassembled WGS sequence"/>
</dbReference>
<keyword evidence="1" id="KW-0805">Transcription regulation</keyword>
<evidence type="ECO:0000313" key="6">
    <source>
        <dbReference type="EMBL" id="ROS38470.1"/>
    </source>
</evidence>
<sequence length="263" mass="28366">MTAIDNDVTGVLSKAFDVLDTFGPTRQALSLSDITRRSGLPKTTTHRILQQMLSVGAIERVGHRYQVGTRVFAVSARSREATVRDVALPHLTELNRRYGHTVHLATLCGADVLYIEKLQSRATAASPSSIGGRLPAHCTAAGKVLMAWGSPGTAEVLREHRALPGRTTTSITSVDQLRRSLRLVREHGFARDDEEAAVGLRCLAVPVRVGDQAVAAISIAHSSDIELPREGLFALQETAARVGRDLYRVPGHLDLLMLDGLAG</sequence>
<accession>A0A3N2GQ05</accession>
<dbReference type="InterPro" id="IPR050707">
    <property type="entry name" value="HTH_MetabolicPath_Reg"/>
</dbReference>
<dbReference type="RefSeq" id="WP_123682841.1">
    <property type="nucleotide sequence ID" value="NZ_RKHY01000001.1"/>
</dbReference>
<gene>
    <name evidence="6" type="ORF">EDD35_0747</name>
</gene>
<dbReference type="Pfam" id="PF01614">
    <property type="entry name" value="IclR_C"/>
    <property type="match status" value="1"/>
</dbReference>
<dbReference type="PANTHER" id="PTHR30136">
    <property type="entry name" value="HELIX-TURN-HELIX TRANSCRIPTIONAL REGULATOR, ICLR FAMILY"/>
    <property type="match status" value="1"/>
</dbReference>
<dbReference type="PROSITE" id="PS51077">
    <property type="entry name" value="HTH_ICLR"/>
    <property type="match status" value="1"/>
</dbReference>
<dbReference type="GO" id="GO:0045892">
    <property type="term" value="P:negative regulation of DNA-templated transcription"/>
    <property type="evidence" value="ECO:0007669"/>
    <property type="project" value="TreeGrafter"/>
</dbReference>
<dbReference type="SMART" id="SM00346">
    <property type="entry name" value="HTH_ICLR"/>
    <property type="match status" value="1"/>
</dbReference>
<dbReference type="AlphaFoldDB" id="A0A3N2GQ05"/>
<protein>
    <submittedName>
        <fullName evidence="6">IclR family transcriptional regulator</fullName>
    </submittedName>
</protein>
<dbReference type="InterPro" id="IPR029016">
    <property type="entry name" value="GAF-like_dom_sf"/>
</dbReference>
<dbReference type="InterPro" id="IPR036388">
    <property type="entry name" value="WH-like_DNA-bd_sf"/>
</dbReference>
<keyword evidence="2" id="KW-0238">DNA-binding</keyword>
<evidence type="ECO:0000256" key="3">
    <source>
        <dbReference type="ARBA" id="ARBA00023163"/>
    </source>
</evidence>